<dbReference type="VEuPathDB" id="FungiDB:RhiirFUN_000614"/>
<comment type="caution">
    <text evidence="1">The sequence shown here is derived from an EMBL/GenBank/DDBJ whole genome shotgun (WGS) entry which is preliminary data.</text>
</comment>
<gene>
    <name evidence="1" type="ORF">CHRIB12_LOCUS1941</name>
</gene>
<dbReference type="Proteomes" id="UP000684084">
    <property type="component" value="Unassembled WGS sequence"/>
</dbReference>
<evidence type="ECO:0000313" key="1">
    <source>
        <dbReference type="EMBL" id="CAB5316545.1"/>
    </source>
</evidence>
<dbReference type="AlphaFoldDB" id="A0A915YRZ8"/>
<evidence type="ECO:0000313" key="2">
    <source>
        <dbReference type="Proteomes" id="UP000684084"/>
    </source>
</evidence>
<organism evidence="1 2">
    <name type="scientific">Rhizophagus irregularis</name>
    <dbReference type="NCBI Taxonomy" id="588596"/>
    <lineage>
        <taxon>Eukaryota</taxon>
        <taxon>Fungi</taxon>
        <taxon>Fungi incertae sedis</taxon>
        <taxon>Mucoromycota</taxon>
        <taxon>Glomeromycotina</taxon>
        <taxon>Glomeromycetes</taxon>
        <taxon>Glomerales</taxon>
        <taxon>Glomeraceae</taxon>
        <taxon>Rhizophagus</taxon>
    </lineage>
</organism>
<sequence length="252" mass="29238">MQSFLKGPNFNKKFFFKQPQNKYQEFCNVYAYYKQATLCNPKLNHQQLMEECTTVWKEVRKNDTTFIENKICEYYDTVPSTVHSHQKIFMSRNVTSSFHHTSTPKYTSTPRQLVGFIDTTKIPKNATSQCNAAEKINLAIKKISEYEQMMEISTDDSIKVTLLSKIIDEQKILSEQRAQLNKLKRHAGAQAKLTTKKLKLLEEEGVVEKYDTPGRPSAAMKDPDLWDKIHDSIEFGAAHAKRRKVIIKHEQK</sequence>
<name>A0A915YRZ8_9GLOM</name>
<accession>A0A915YRZ8</accession>
<reference evidence="1" key="1">
    <citation type="submission" date="2020-05" db="EMBL/GenBank/DDBJ databases">
        <authorList>
            <person name="Rincon C."/>
            <person name="Sanders R I."/>
            <person name="Robbins C."/>
            <person name="Chaturvedi A."/>
        </authorList>
    </citation>
    <scope>NUCLEOTIDE SEQUENCE</scope>
    <source>
        <strain evidence="1">CHB12</strain>
    </source>
</reference>
<protein>
    <submittedName>
        <fullName evidence="1">Uncharacterized protein</fullName>
    </submittedName>
</protein>
<dbReference type="EMBL" id="CAGKOT010000002">
    <property type="protein sequence ID" value="CAB5316545.1"/>
    <property type="molecule type" value="Genomic_DNA"/>
</dbReference>
<dbReference type="OrthoDB" id="2445638at2759"/>
<proteinExistence type="predicted"/>